<dbReference type="PANTHER" id="PTHR20992">
    <property type="entry name" value="AT15442P-RELATED"/>
    <property type="match status" value="1"/>
</dbReference>
<feature type="transmembrane region" description="Helical" evidence="1">
    <location>
        <begin position="461"/>
        <end position="482"/>
    </location>
</feature>
<organism evidence="3 4">
    <name type="scientific">Candidatus Chloroploca asiatica</name>
    <dbReference type="NCBI Taxonomy" id="1506545"/>
    <lineage>
        <taxon>Bacteria</taxon>
        <taxon>Bacillati</taxon>
        <taxon>Chloroflexota</taxon>
        <taxon>Chloroflexia</taxon>
        <taxon>Chloroflexales</taxon>
        <taxon>Chloroflexineae</taxon>
        <taxon>Oscillochloridaceae</taxon>
        <taxon>Candidatus Chloroploca</taxon>
    </lineage>
</organism>
<dbReference type="OrthoDB" id="9790659at2"/>
<feature type="transmembrane region" description="Helical" evidence="1">
    <location>
        <begin position="494"/>
        <end position="516"/>
    </location>
</feature>
<feature type="transmembrane region" description="Helical" evidence="1">
    <location>
        <begin position="330"/>
        <end position="351"/>
    </location>
</feature>
<gene>
    <name evidence="3" type="ORF">A9Q02_06720</name>
</gene>
<accession>A0A2H3KML6</accession>
<feature type="domain" description="UspA" evidence="2">
    <location>
        <begin position="11"/>
        <end position="133"/>
    </location>
</feature>
<dbReference type="SUPFAM" id="SSF52402">
    <property type="entry name" value="Adenine nucleotide alpha hydrolases-like"/>
    <property type="match status" value="2"/>
</dbReference>
<dbReference type="PANTHER" id="PTHR20992:SF9">
    <property type="entry name" value="AT15442P-RELATED"/>
    <property type="match status" value="1"/>
</dbReference>
<keyword evidence="1" id="KW-0812">Transmembrane</keyword>
<feature type="transmembrane region" description="Helical" evidence="1">
    <location>
        <begin position="306"/>
        <end position="324"/>
    </location>
</feature>
<evidence type="ECO:0000313" key="3">
    <source>
        <dbReference type="EMBL" id="PDV96386.1"/>
    </source>
</evidence>
<dbReference type="RefSeq" id="WP_097655422.1">
    <property type="nucleotide sequence ID" value="NZ_LYXE01000200.1"/>
</dbReference>
<proteinExistence type="predicted"/>
<comment type="caution">
    <text evidence="3">The sequence shown here is derived from an EMBL/GenBank/DDBJ whole genome shotgun (WGS) entry which is preliminary data.</text>
</comment>
<feature type="non-terminal residue" evidence="3">
    <location>
        <position position="604"/>
    </location>
</feature>
<dbReference type="Pfam" id="PF00582">
    <property type="entry name" value="Usp"/>
    <property type="match status" value="1"/>
</dbReference>
<name>A0A2H3KML6_9CHLR</name>
<feature type="transmembrane region" description="Helical" evidence="1">
    <location>
        <begin position="363"/>
        <end position="388"/>
    </location>
</feature>
<dbReference type="Pfam" id="PF04087">
    <property type="entry name" value="DUF389"/>
    <property type="match status" value="1"/>
</dbReference>
<feature type="transmembrane region" description="Helical" evidence="1">
    <location>
        <begin position="400"/>
        <end position="419"/>
    </location>
</feature>
<reference evidence="3 4" key="1">
    <citation type="submission" date="2016-05" db="EMBL/GenBank/DDBJ databases">
        <authorList>
            <person name="Lavstsen T."/>
            <person name="Jespersen J.S."/>
        </authorList>
    </citation>
    <scope>NUCLEOTIDE SEQUENCE [LARGE SCALE GENOMIC DNA]</scope>
    <source>
        <strain evidence="3 4">B7-9</strain>
    </source>
</reference>
<feature type="transmembrane region" description="Helical" evidence="1">
    <location>
        <begin position="426"/>
        <end position="449"/>
    </location>
</feature>
<dbReference type="Proteomes" id="UP000220922">
    <property type="component" value="Unassembled WGS sequence"/>
</dbReference>
<dbReference type="EMBL" id="LYXE01000200">
    <property type="protein sequence ID" value="PDV96386.1"/>
    <property type="molecule type" value="Genomic_DNA"/>
</dbReference>
<evidence type="ECO:0000256" key="1">
    <source>
        <dbReference type="SAM" id="Phobius"/>
    </source>
</evidence>
<protein>
    <recommendedName>
        <fullName evidence="2">UspA domain-containing protein</fullName>
    </recommendedName>
</protein>
<keyword evidence="4" id="KW-1185">Reference proteome</keyword>
<keyword evidence="1" id="KW-1133">Transmembrane helix</keyword>
<dbReference type="InterPro" id="IPR006016">
    <property type="entry name" value="UspA"/>
</dbReference>
<dbReference type="AlphaFoldDB" id="A0A2H3KML6"/>
<sequence length="604" mass="64733">MARNLRSRKSTVIVAADEPEPVEEMVRLAELLSEGDQARIIVLTVSLGSVEDEAENVGAIEQVVKRLNEQGTPVKTLGVNASSVARGVLDVAREYGSNLILLGLSRDPAQRSGIGSIAENIAATSPCPVVIYRPGTAEIRQITVACDVTDLSKEALRVGSQLAEHLGRPMQMVTVGEAQTGGATRRYLRRRLEELALDPNLARTHINDDDPIRGIFKRTDEQTMLVTGYDYAHADEEDWFYNRVAKALLRGADGPVVLVIRERGATQASPNPSLFTWIKRWLRPTVTPVEQRELLSRADQMSRTSLDYNVLVVIAAILASLGLLSNSNAVIIGAMLVAPLMSPLIAFASGIAGGRTSIIRQAVLTLVEGFVVAFGVAWIIGLLSPGLIVTSEMAARGNPSLVDLGVALAAGVIAAYAQARKDIPAALAGVAIAAALMPPICTVGIAVAIGDSPLYQGGLLLFLTNISAIMFAATTTFVYLGMRPPPAEAARVRRIGSLISIAMFGLILSLIVGFAVNPLSNARIERELRTAFPNAELVSVELRRSDPLRIIATMRQTADMPLTREQVAQGREAMEQNLGRSVPRGVRLDDIASGYTFCFNTGYA</sequence>
<keyword evidence="1" id="KW-0472">Membrane</keyword>
<dbReference type="CDD" id="cd00293">
    <property type="entry name" value="USP-like"/>
    <property type="match status" value="1"/>
</dbReference>
<evidence type="ECO:0000259" key="2">
    <source>
        <dbReference type="Pfam" id="PF00582"/>
    </source>
</evidence>
<evidence type="ECO:0000313" key="4">
    <source>
        <dbReference type="Proteomes" id="UP000220922"/>
    </source>
</evidence>
<dbReference type="InterPro" id="IPR005240">
    <property type="entry name" value="DUF389"/>
</dbReference>
<dbReference type="Gene3D" id="3.40.50.12370">
    <property type="match status" value="1"/>
</dbReference>